<feature type="domain" description="Aminotransferase class I/classII large" evidence="6">
    <location>
        <begin position="64"/>
        <end position="323"/>
    </location>
</feature>
<evidence type="ECO:0000313" key="7">
    <source>
        <dbReference type="EMBL" id="ANJ10334.1"/>
    </source>
</evidence>
<dbReference type="GeneID" id="91308585"/>
<dbReference type="GO" id="GO:0004177">
    <property type="term" value="F:aminopeptidase activity"/>
    <property type="evidence" value="ECO:0007669"/>
    <property type="project" value="UniProtKB-KW"/>
</dbReference>
<dbReference type="InterPro" id="IPR015421">
    <property type="entry name" value="PyrdxlP-dep_Trfase_major"/>
</dbReference>
<dbReference type="Pfam" id="PF00155">
    <property type="entry name" value="Aminotran_1_2"/>
    <property type="match status" value="1"/>
</dbReference>
<evidence type="ECO:0000259" key="6">
    <source>
        <dbReference type="Pfam" id="PF00155"/>
    </source>
</evidence>
<comment type="similarity">
    <text evidence="2">Belongs to the class-I pyridoxal-phosphate-dependent aminotransferase family.</text>
</comment>
<evidence type="ECO:0000256" key="2">
    <source>
        <dbReference type="ARBA" id="ARBA00007441"/>
    </source>
</evidence>
<dbReference type="InterPro" id="IPR015424">
    <property type="entry name" value="PyrdxlP-dep_Trfase"/>
</dbReference>
<dbReference type="Gene3D" id="3.40.640.10">
    <property type="entry name" value="Type I PLP-dependent aspartate aminotransferase-like (Major domain)"/>
    <property type="match status" value="1"/>
</dbReference>
<organism evidence="7 8">
    <name type="scientific">Streptomyces parvulus</name>
    <dbReference type="NCBI Taxonomy" id="146923"/>
    <lineage>
        <taxon>Bacteria</taxon>
        <taxon>Bacillati</taxon>
        <taxon>Actinomycetota</taxon>
        <taxon>Actinomycetes</taxon>
        <taxon>Kitasatosporales</taxon>
        <taxon>Streptomycetaceae</taxon>
        <taxon>Streptomyces</taxon>
    </lineage>
</organism>
<dbReference type="GO" id="GO:0006520">
    <property type="term" value="P:amino acid metabolic process"/>
    <property type="evidence" value="ECO:0007669"/>
    <property type="project" value="InterPro"/>
</dbReference>
<dbReference type="KEGG" id="spav:Spa2297_27170"/>
<keyword evidence="5" id="KW-0663">Pyridoxal phosphate</keyword>
<comment type="cofactor">
    <cofactor evidence="1">
        <name>pyridoxal 5'-phosphate</name>
        <dbReference type="ChEBI" id="CHEBI:597326"/>
    </cofactor>
</comment>
<gene>
    <name evidence="7" type="ORF">Spa2297_27170</name>
</gene>
<dbReference type="GO" id="GO:0030170">
    <property type="term" value="F:pyridoxal phosphate binding"/>
    <property type="evidence" value="ECO:0007669"/>
    <property type="project" value="InterPro"/>
</dbReference>
<evidence type="ECO:0000256" key="4">
    <source>
        <dbReference type="ARBA" id="ARBA00022679"/>
    </source>
</evidence>
<dbReference type="GO" id="GO:0008483">
    <property type="term" value="F:transaminase activity"/>
    <property type="evidence" value="ECO:0007669"/>
    <property type="project" value="UniProtKB-KW"/>
</dbReference>
<protein>
    <submittedName>
        <fullName evidence="7">Aminopeptidase</fullName>
    </submittedName>
</protein>
<keyword evidence="7" id="KW-0645">Protease</keyword>
<keyword evidence="7" id="KW-0031">Aminopeptidase</keyword>
<dbReference type="InterPro" id="IPR004839">
    <property type="entry name" value="Aminotransferase_I/II_large"/>
</dbReference>
<accession>A0A191V5P0</accession>
<keyword evidence="4" id="KW-0808">Transferase</keyword>
<evidence type="ECO:0000256" key="3">
    <source>
        <dbReference type="ARBA" id="ARBA00022576"/>
    </source>
</evidence>
<evidence type="ECO:0000313" key="8">
    <source>
        <dbReference type="Proteomes" id="UP000078468"/>
    </source>
</evidence>
<dbReference type="PANTHER" id="PTHR46383:SF1">
    <property type="entry name" value="ASPARTATE AMINOTRANSFERASE"/>
    <property type="match status" value="1"/>
</dbReference>
<dbReference type="AlphaFoldDB" id="A0A191V5P0"/>
<dbReference type="Proteomes" id="UP000078468">
    <property type="component" value="Chromosome"/>
</dbReference>
<dbReference type="EMBL" id="CP015866">
    <property type="protein sequence ID" value="ANJ10334.1"/>
    <property type="molecule type" value="Genomic_DNA"/>
</dbReference>
<dbReference type="RefSeq" id="WP_064730654.1">
    <property type="nucleotide sequence ID" value="NZ_BMRX01000007.1"/>
</dbReference>
<evidence type="ECO:0000256" key="5">
    <source>
        <dbReference type="ARBA" id="ARBA00022898"/>
    </source>
</evidence>
<dbReference type="PANTHER" id="PTHR46383">
    <property type="entry name" value="ASPARTATE AMINOTRANSFERASE"/>
    <property type="match status" value="1"/>
</dbReference>
<dbReference type="SUPFAM" id="SSF53383">
    <property type="entry name" value="PLP-dependent transferases"/>
    <property type="match status" value="1"/>
</dbReference>
<name>A0A191V5P0_9ACTN</name>
<reference evidence="7 8" key="1">
    <citation type="submission" date="2016-05" db="EMBL/GenBank/DDBJ databases">
        <title>Non-Contiguous Finished Genome Sequence of Streptomyces parvulus 2297 Integrated Site-Specifically with Actinophage R4.</title>
        <authorList>
            <person name="Nishizawa T."/>
            <person name="Miura T."/>
            <person name="Harada C."/>
            <person name="Guo Y."/>
            <person name="Narisawa K."/>
            <person name="Ohta H."/>
            <person name="Takahashi H."/>
            <person name="Shirai M."/>
        </authorList>
    </citation>
    <scope>NUCLEOTIDE SEQUENCE [LARGE SCALE GENOMIC DNA]</scope>
    <source>
        <strain evidence="7 8">2297</strain>
    </source>
</reference>
<sequence>MRRTDPEGHDAVGHGPVRYGPHLPDDGLPVLPELAAVLASAADRPQAEPVGGGPGLTAAASGYWYRRGLPAEPGRVAAAPGAHALLVALTAALGGDVLVPRPCAAWWAPDARLLGRRVFHVPTPAESGGVPDPYALLETVRRVRAEGGDPRLLVLAVADDPTGTVAPPELLHETVEAAAGEGLHLVSDETWRDTLHDPHATVVLSPAEMLPERVTVVTDLAGGLLPPAWPAAVARFPASAAGGGLHARVLDVLTALGAGVAAPVAAAAGYALDEPEPVTARRSAAARLHARVAAALHAAVVDAGATARPPQAGRHLYADLGPLRDALGAEGVGDAQELEDFLSARLGLPAPGGHRFGDDLAALRVRLSTGPLLGAVPDADGGGRDDVGRVDVLTSPDPLELPHVRRALTALGSVFGGLRDAQRWEPPR</sequence>
<keyword evidence="3" id="KW-0032">Aminotransferase</keyword>
<proteinExistence type="inferred from homology"/>
<keyword evidence="7" id="KW-0378">Hydrolase</keyword>
<dbReference type="InterPro" id="IPR050596">
    <property type="entry name" value="AspAT/PAT-like"/>
</dbReference>
<evidence type="ECO:0000256" key="1">
    <source>
        <dbReference type="ARBA" id="ARBA00001933"/>
    </source>
</evidence>